<evidence type="ECO:0000313" key="3">
    <source>
        <dbReference type="Proteomes" id="UP000886805"/>
    </source>
</evidence>
<dbReference type="Proteomes" id="UP000886805">
    <property type="component" value="Unassembled WGS sequence"/>
</dbReference>
<name>A0A9D1X836_9FIRM</name>
<feature type="compositionally biased region" description="Basic and acidic residues" evidence="1">
    <location>
        <begin position="36"/>
        <end position="45"/>
    </location>
</feature>
<sequence>MIDRTKWMTREEYVWPENYYRETDGDRRRDILKEQIQKDVPDKESTSVPEFASGSTSAAVTGQANQIRLKLWEARYLDDKGRRTGTDNYLKLWNMIAVAAEHRKSLFGKKTVRVFEEQVRQVLQVGLLREYPEQEELWYDEYMNFFDFYINICQTDKSYTNVLFHLAKISEEQLVLKLAEDLWEKTVHLPKELGLSGEFRLLAAAAEDSFLAHFPEEREVHQRVWQKG</sequence>
<dbReference type="EMBL" id="DXEQ01000278">
    <property type="protein sequence ID" value="HIX73190.1"/>
    <property type="molecule type" value="Genomic_DNA"/>
</dbReference>
<evidence type="ECO:0000313" key="2">
    <source>
        <dbReference type="EMBL" id="HIX73190.1"/>
    </source>
</evidence>
<proteinExistence type="predicted"/>
<reference evidence="2" key="1">
    <citation type="journal article" date="2021" name="PeerJ">
        <title>Extensive microbial diversity within the chicken gut microbiome revealed by metagenomics and culture.</title>
        <authorList>
            <person name="Gilroy R."/>
            <person name="Ravi A."/>
            <person name="Getino M."/>
            <person name="Pursley I."/>
            <person name="Horton D.L."/>
            <person name="Alikhan N.F."/>
            <person name="Baker D."/>
            <person name="Gharbi K."/>
            <person name="Hall N."/>
            <person name="Watson M."/>
            <person name="Adriaenssens E.M."/>
            <person name="Foster-Nyarko E."/>
            <person name="Jarju S."/>
            <person name="Secka A."/>
            <person name="Antonio M."/>
            <person name="Oren A."/>
            <person name="Chaudhuri R.R."/>
            <person name="La Ragione R."/>
            <person name="Hildebrand F."/>
            <person name="Pallen M.J."/>
        </authorList>
    </citation>
    <scope>NUCLEOTIDE SEQUENCE</scope>
    <source>
        <strain evidence="2">ChiSxjej3B15-1167</strain>
    </source>
</reference>
<dbReference type="AlphaFoldDB" id="A0A9D1X836"/>
<comment type="caution">
    <text evidence="2">The sequence shown here is derived from an EMBL/GenBank/DDBJ whole genome shotgun (WGS) entry which is preliminary data.</text>
</comment>
<accession>A0A9D1X836</accession>
<reference evidence="2" key="2">
    <citation type="submission" date="2021-04" db="EMBL/GenBank/DDBJ databases">
        <authorList>
            <person name="Gilroy R."/>
        </authorList>
    </citation>
    <scope>NUCLEOTIDE SEQUENCE</scope>
    <source>
        <strain evidence="2">ChiSxjej3B15-1167</strain>
    </source>
</reference>
<evidence type="ECO:0000256" key="1">
    <source>
        <dbReference type="SAM" id="MobiDB-lite"/>
    </source>
</evidence>
<protein>
    <submittedName>
        <fullName evidence="2">Uncharacterized protein</fullName>
    </submittedName>
</protein>
<gene>
    <name evidence="2" type="ORF">H9849_09235</name>
</gene>
<organism evidence="2 3">
    <name type="scientific">Candidatus Anaerobutyricum stercoripullorum</name>
    <dbReference type="NCBI Taxonomy" id="2838456"/>
    <lineage>
        <taxon>Bacteria</taxon>
        <taxon>Bacillati</taxon>
        <taxon>Bacillota</taxon>
        <taxon>Clostridia</taxon>
        <taxon>Lachnospirales</taxon>
        <taxon>Lachnospiraceae</taxon>
        <taxon>Anaerobutyricum</taxon>
    </lineage>
</organism>
<dbReference type="InterPro" id="IPR046683">
    <property type="entry name" value="DUF6553"/>
</dbReference>
<feature type="region of interest" description="Disordered" evidence="1">
    <location>
        <begin position="36"/>
        <end position="55"/>
    </location>
</feature>
<dbReference type="Pfam" id="PF20190">
    <property type="entry name" value="DUF6553"/>
    <property type="match status" value="1"/>
</dbReference>